<gene>
    <name evidence="1" type="ORF">UX13_C0029G0009</name>
</gene>
<comment type="caution">
    <text evidence="1">The sequence shown here is derived from an EMBL/GenBank/DDBJ whole genome shotgun (WGS) entry which is preliminary data.</text>
</comment>
<dbReference type="Proteomes" id="UP000034329">
    <property type="component" value="Unassembled WGS sequence"/>
</dbReference>
<accession>A0A0G1MNA9</accession>
<name>A0A0G1MNA9_9BACT</name>
<reference evidence="1 2" key="1">
    <citation type="journal article" date="2015" name="Nature">
        <title>rRNA introns, odd ribosomes, and small enigmatic genomes across a large radiation of phyla.</title>
        <authorList>
            <person name="Brown C.T."/>
            <person name="Hug L.A."/>
            <person name="Thomas B.C."/>
            <person name="Sharon I."/>
            <person name="Castelle C.J."/>
            <person name="Singh A."/>
            <person name="Wilkins M.J."/>
            <person name="Williams K.H."/>
            <person name="Banfield J.F."/>
        </authorList>
    </citation>
    <scope>NUCLEOTIDE SEQUENCE [LARGE SCALE GENOMIC DNA]</scope>
</reference>
<evidence type="ECO:0000313" key="2">
    <source>
        <dbReference type="Proteomes" id="UP000034329"/>
    </source>
</evidence>
<sequence length="70" mass="7994">MGMEFDRSDESRCRGLGNPRCALTPGQLEIIARIANNSITSYKQRKEASLKYQKTLREAREVGEKESDIF</sequence>
<protein>
    <submittedName>
        <fullName evidence="1">Uncharacterized protein</fullName>
    </submittedName>
</protein>
<organism evidence="1 2">
    <name type="scientific">Candidatus Woesebacteria bacterium GW2011_GWB1_45_5</name>
    <dbReference type="NCBI Taxonomy" id="1618581"/>
    <lineage>
        <taxon>Bacteria</taxon>
        <taxon>Candidatus Woeseibacteriota</taxon>
    </lineage>
</organism>
<dbReference type="AlphaFoldDB" id="A0A0G1MNA9"/>
<evidence type="ECO:0000313" key="1">
    <source>
        <dbReference type="EMBL" id="KKU09841.1"/>
    </source>
</evidence>
<proteinExistence type="predicted"/>
<dbReference type="EMBL" id="LCLA01000029">
    <property type="protein sequence ID" value="KKU09841.1"/>
    <property type="molecule type" value="Genomic_DNA"/>
</dbReference>